<sequence>MYLHIFYSLRAKMLLDPFGNLCYHYHLSLNIFAFVNSSEILLPFRSLFPMEPSSISVAGLASRLPHQR</sequence>
<protein>
    <submittedName>
        <fullName evidence="1">Uncharacterized protein</fullName>
    </submittedName>
</protein>
<comment type="caution">
    <text evidence="1">The sequence shown here is derived from an EMBL/GenBank/DDBJ whole genome shotgun (WGS) entry which is preliminary data.</text>
</comment>
<gene>
    <name evidence="1" type="ORF">RIF29_09814</name>
</gene>
<accession>A0AAN9FV37</accession>
<dbReference type="AlphaFoldDB" id="A0AAN9FV37"/>
<reference evidence="1 2" key="1">
    <citation type="submission" date="2024-01" db="EMBL/GenBank/DDBJ databases">
        <title>The genomes of 5 underutilized Papilionoideae crops provide insights into root nodulation and disease resistanc.</title>
        <authorList>
            <person name="Yuan L."/>
        </authorList>
    </citation>
    <scope>NUCLEOTIDE SEQUENCE [LARGE SCALE GENOMIC DNA]</scope>
    <source>
        <strain evidence="1">ZHUSHIDOU_FW_LH</strain>
        <tissue evidence="1">Leaf</tissue>
    </source>
</reference>
<name>A0AAN9FV37_CROPI</name>
<evidence type="ECO:0000313" key="2">
    <source>
        <dbReference type="Proteomes" id="UP001372338"/>
    </source>
</evidence>
<dbReference type="EMBL" id="JAYWIO010000002">
    <property type="protein sequence ID" value="KAK7281646.1"/>
    <property type="molecule type" value="Genomic_DNA"/>
</dbReference>
<dbReference type="Proteomes" id="UP001372338">
    <property type="component" value="Unassembled WGS sequence"/>
</dbReference>
<proteinExistence type="predicted"/>
<organism evidence="1 2">
    <name type="scientific">Crotalaria pallida</name>
    <name type="common">Smooth rattlebox</name>
    <name type="synonym">Crotalaria striata</name>
    <dbReference type="NCBI Taxonomy" id="3830"/>
    <lineage>
        <taxon>Eukaryota</taxon>
        <taxon>Viridiplantae</taxon>
        <taxon>Streptophyta</taxon>
        <taxon>Embryophyta</taxon>
        <taxon>Tracheophyta</taxon>
        <taxon>Spermatophyta</taxon>
        <taxon>Magnoliopsida</taxon>
        <taxon>eudicotyledons</taxon>
        <taxon>Gunneridae</taxon>
        <taxon>Pentapetalae</taxon>
        <taxon>rosids</taxon>
        <taxon>fabids</taxon>
        <taxon>Fabales</taxon>
        <taxon>Fabaceae</taxon>
        <taxon>Papilionoideae</taxon>
        <taxon>50 kb inversion clade</taxon>
        <taxon>genistoids sensu lato</taxon>
        <taxon>core genistoids</taxon>
        <taxon>Crotalarieae</taxon>
        <taxon>Crotalaria</taxon>
    </lineage>
</organism>
<evidence type="ECO:0000313" key="1">
    <source>
        <dbReference type="EMBL" id="KAK7281646.1"/>
    </source>
</evidence>
<keyword evidence="2" id="KW-1185">Reference proteome</keyword>